<dbReference type="InterPro" id="IPR008547">
    <property type="entry name" value="DUF829_TMEM53"/>
</dbReference>
<evidence type="ECO:0000256" key="1">
    <source>
        <dbReference type="ARBA" id="ARBA00004126"/>
    </source>
</evidence>
<proteinExistence type="predicted"/>
<gene>
    <name evidence="8" type="ORF">G7Y89_g3073</name>
</gene>
<accession>A0A8H4W5J3</accession>
<evidence type="ECO:0000256" key="7">
    <source>
        <dbReference type="SAM" id="Phobius"/>
    </source>
</evidence>
<organism evidence="8 9">
    <name type="scientific">Cudoniella acicularis</name>
    <dbReference type="NCBI Taxonomy" id="354080"/>
    <lineage>
        <taxon>Eukaryota</taxon>
        <taxon>Fungi</taxon>
        <taxon>Dikarya</taxon>
        <taxon>Ascomycota</taxon>
        <taxon>Pezizomycotina</taxon>
        <taxon>Leotiomycetes</taxon>
        <taxon>Helotiales</taxon>
        <taxon>Tricladiaceae</taxon>
        <taxon>Cudoniella</taxon>
    </lineage>
</organism>
<evidence type="ECO:0000313" key="8">
    <source>
        <dbReference type="EMBL" id="KAF4635038.1"/>
    </source>
</evidence>
<keyword evidence="9" id="KW-1185">Reference proteome</keyword>
<comment type="subcellular location">
    <subcellularLocation>
        <location evidence="6">Endomembrane system</location>
        <topology evidence="6">Single-pass membrane protein</topology>
    </subcellularLocation>
    <subcellularLocation>
        <location evidence="1">Nucleus membrane</location>
    </subcellularLocation>
</comment>
<keyword evidence="2 7" id="KW-0812">Transmembrane</keyword>
<comment type="caution">
    <text evidence="8">The sequence shown here is derived from an EMBL/GenBank/DDBJ whole genome shotgun (WGS) entry which is preliminary data.</text>
</comment>
<dbReference type="OrthoDB" id="77878at2759"/>
<evidence type="ECO:0000256" key="2">
    <source>
        <dbReference type="ARBA" id="ARBA00022692"/>
    </source>
</evidence>
<dbReference type="Proteomes" id="UP000566819">
    <property type="component" value="Unassembled WGS sequence"/>
</dbReference>
<feature type="transmembrane region" description="Helical" evidence="7">
    <location>
        <begin position="163"/>
        <end position="187"/>
    </location>
</feature>
<protein>
    <recommendedName>
        <fullName evidence="10">Indole-diterpene biosynthesis protein PaxU</fullName>
    </recommendedName>
</protein>
<dbReference type="EMBL" id="JAAMPI010000145">
    <property type="protein sequence ID" value="KAF4635038.1"/>
    <property type="molecule type" value="Genomic_DNA"/>
</dbReference>
<keyword evidence="5" id="KW-0539">Nucleus</keyword>
<evidence type="ECO:0000256" key="4">
    <source>
        <dbReference type="ARBA" id="ARBA00023136"/>
    </source>
</evidence>
<dbReference type="GO" id="GO:0031965">
    <property type="term" value="C:nuclear membrane"/>
    <property type="evidence" value="ECO:0007669"/>
    <property type="project" value="UniProtKB-SubCell"/>
</dbReference>
<name>A0A8H4W5J3_9HELO</name>
<sequence>MSQPKKATGLDHFSRLNPAVFLHQPTTTSKTHDPDLILIAAWMDASPRHISKYAGIYEKLYPSARILVVTTNSLDAAFRSKAANENRVKPILEILYTLPADTKLLLHFFSNGGTYTSTIIARKYREKMGQPLPVSAIVLDSCPGHPIYEATVRAFTVGLPKGLLAQTIGVSVFRVFLFLYMAVHVLLRKKNVVERAREELNDKTLFELDAPRMYVYSIADEMVEWKDVEEHADDARSRGYTVEIMEKYIESGHAAHMVSDEKRYWSAVQRLWSTVA</sequence>
<reference evidence="8 9" key="1">
    <citation type="submission" date="2020-03" db="EMBL/GenBank/DDBJ databases">
        <title>Draft Genome Sequence of Cudoniella acicularis.</title>
        <authorList>
            <person name="Buettner E."/>
            <person name="Kellner H."/>
        </authorList>
    </citation>
    <scope>NUCLEOTIDE SEQUENCE [LARGE SCALE GENOMIC DNA]</scope>
    <source>
        <strain evidence="8 9">DSM 108380</strain>
    </source>
</reference>
<dbReference type="AlphaFoldDB" id="A0A8H4W5J3"/>
<keyword evidence="4 7" id="KW-0472">Membrane</keyword>
<evidence type="ECO:0000313" key="9">
    <source>
        <dbReference type="Proteomes" id="UP000566819"/>
    </source>
</evidence>
<evidence type="ECO:0000256" key="3">
    <source>
        <dbReference type="ARBA" id="ARBA00022989"/>
    </source>
</evidence>
<evidence type="ECO:0000256" key="5">
    <source>
        <dbReference type="ARBA" id="ARBA00023242"/>
    </source>
</evidence>
<keyword evidence="3 7" id="KW-1133">Transmembrane helix</keyword>
<dbReference type="PANTHER" id="PTHR12265:SF30">
    <property type="entry name" value="TRANSMEMBRANE PROTEIN 53"/>
    <property type="match status" value="1"/>
</dbReference>
<dbReference type="PANTHER" id="PTHR12265">
    <property type="entry name" value="TRANSMEMBRANE PROTEIN 53"/>
    <property type="match status" value="1"/>
</dbReference>
<dbReference type="Pfam" id="PF05705">
    <property type="entry name" value="DUF829"/>
    <property type="match status" value="1"/>
</dbReference>
<evidence type="ECO:0008006" key="10">
    <source>
        <dbReference type="Google" id="ProtNLM"/>
    </source>
</evidence>
<evidence type="ECO:0000256" key="6">
    <source>
        <dbReference type="ARBA" id="ARBA00037847"/>
    </source>
</evidence>